<sequence length="66" mass="6915">MGIDPQARRAPADHGGGVVPGLFAQHVSSARKASIPHLRHALALFIFIEKTGAHPPNAPPGFPLFA</sequence>
<accession>A0ABP5BID4</accession>
<proteinExistence type="predicted"/>
<gene>
    <name evidence="1" type="ORF">GCM10009754_11330</name>
</gene>
<name>A0ABP5BID4_9PSEU</name>
<keyword evidence="2" id="KW-1185">Reference proteome</keyword>
<evidence type="ECO:0000313" key="2">
    <source>
        <dbReference type="Proteomes" id="UP001501116"/>
    </source>
</evidence>
<reference evidence="2" key="1">
    <citation type="journal article" date="2019" name="Int. J. Syst. Evol. Microbiol.">
        <title>The Global Catalogue of Microorganisms (GCM) 10K type strain sequencing project: providing services to taxonomists for standard genome sequencing and annotation.</title>
        <authorList>
            <consortium name="The Broad Institute Genomics Platform"/>
            <consortium name="The Broad Institute Genome Sequencing Center for Infectious Disease"/>
            <person name="Wu L."/>
            <person name="Ma J."/>
        </authorList>
    </citation>
    <scope>NUCLEOTIDE SEQUENCE [LARGE SCALE GENOMIC DNA]</scope>
    <source>
        <strain evidence="2">JCM 14545</strain>
    </source>
</reference>
<organism evidence="1 2">
    <name type="scientific">Amycolatopsis minnesotensis</name>
    <dbReference type="NCBI Taxonomy" id="337894"/>
    <lineage>
        <taxon>Bacteria</taxon>
        <taxon>Bacillati</taxon>
        <taxon>Actinomycetota</taxon>
        <taxon>Actinomycetes</taxon>
        <taxon>Pseudonocardiales</taxon>
        <taxon>Pseudonocardiaceae</taxon>
        <taxon>Amycolatopsis</taxon>
    </lineage>
</organism>
<dbReference type="EMBL" id="BAAANN010000003">
    <property type="protein sequence ID" value="GAA1945211.1"/>
    <property type="molecule type" value="Genomic_DNA"/>
</dbReference>
<dbReference type="Proteomes" id="UP001501116">
    <property type="component" value="Unassembled WGS sequence"/>
</dbReference>
<comment type="caution">
    <text evidence="1">The sequence shown here is derived from an EMBL/GenBank/DDBJ whole genome shotgun (WGS) entry which is preliminary data.</text>
</comment>
<evidence type="ECO:0000313" key="1">
    <source>
        <dbReference type="EMBL" id="GAA1945211.1"/>
    </source>
</evidence>
<protein>
    <submittedName>
        <fullName evidence="1">Uncharacterized protein</fullName>
    </submittedName>
</protein>